<organism evidence="2 3">
    <name type="scientific">candidate division WWE3 bacterium CG_4_10_14_0_2_um_filter_42_8</name>
    <dbReference type="NCBI Taxonomy" id="1975074"/>
    <lineage>
        <taxon>Bacteria</taxon>
        <taxon>Katanobacteria</taxon>
    </lineage>
</organism>
<accession>A0A2M7TDA3</accession>
<protein>
    <submittedName>
        <fullName evidence="2">Uncharacterized protein</fullName>
    </submittedName>
</protein>
<name>A0A2M7TDA3_UNCKA</name>
<feature type="compositionally biased region" description="Low complexity" evidence="1">
    <location>
        <begin position="258"/>
        <end position="272"/>
    </location>
</feature>
<dbReference type="Proteomes" id="UP000230970">
    <property type="component" value="Unassembled WGS sequence"/>
</dbReference>
<comment type="caution">
    <text evidence="2">The sequence shown here is derived from an EMBL/GenBank/DDBJ whole genome shotgun (WGS) entry which is preliminary data.</text>
</comment>
<reference evidence="3" key="1">
    <citation type="submission" date="2017-09" db="EMBL/GenBank/DDBJ databases">
        <title>Depth-based differentiation of microbial function through sediment-hosted aquifers and enrichment of novel symbionts in the deep terrestrial subsurface.</title>
        <authorList>
            <person name="Probst A.J."/>
            <person name="Ladd B."/>
            <person name="Jarett J.K."/>
            <person name="Geller-Mcgrath D.E."/>
            <person name="Sieber C.M.K."/>
            <person name="Emerson J.B."/>
            <person name="Anantharaman K."/>
            <person name="Thomas B.C."/>
            <person name="Malmstrom R."/>
            <person name="Stieglmeier M."/>
            <person name="Klingl A."/>
            <person name="Woyke T."/>
            <person name="Ryan C.M."/>
            <person name="Banfield J.F."/>
        </authorList>
    </citation>
    <scope>NUCLEOTIDE SEQUENCE [LARGE SCALE GENOMIC DNA]</scope>
</reference>
<evidence type="ECO:0000256" key="1">
    <source>
        <dbReference type="SAM" id="MobiDB-lite"/>
    </source>
</evidence>
<dbReference type="EMBL" id="PFNJ01000026">
    <property type="protein sequence ID" value="PIZ43383.1"/>
    <property type="molecule type" value="Genomic_DNA"/>
</dbReference>
<evidence type="ECO:0000313" key="3">
    <source>
        <dbReference type="Proteomes" id="UP000230970"/>
    </source>
</evidence>
<evidence type="ECO:0000313" key="2">
    <source>
        <dbReference type="EMBL" id="PIZ43383.1"/>
    </source>
</evidence>
<proteinExistence type="predicted"/>
<feature type="region of interest" description="Disordered" evidence="1">
    <location>
        <begin position="249"/>
        <end position="280"/>
    </location>
</feature>
<sequence>MEARREDAIQRVPTFAELAAQEKGYRFPAGVPTKVEYAPGAQIGVGAVVLSIEEREVDKGPANLILVGPDGQETPIRDIQEGTALTRLNGTVVGREPQGKTTLSLDDRTVSRGVHCVLARVQGTKQLVFLDPGSENGVRPKFEAPPQPAQAAGPAQQSAEIFINQRPAAAGSDVARAAEQQGGLKTYGEIIAAMAAFRRGLREGTITTQAAQQELARLQQAAGAYKGSDVEMVQAALANAELTYQEVTGAQPARSDVRPQQAARQPAQAAQPGLSTGGEMVVKRPDQAPAQFRQTAQEAQRRAAAAEQQAGLPRNPTIQDVERMFHPGAVFTQAQIEALRASSDVITFDNLNGLTLTILEADHEDAHANIVELQRQKGRYVVIGRHSSARR</sequence>
<gene>
    <name evidence="2" type="ORF">COY34_00990</name>
</gene>
<dbReference type="AlphaFoldDB" id="A0A2M7TDA3"/>